<gene>
    <name evidence="1" type="ORF">PsYK624_157630</name>
</gene>
<proteinExistence type="predicted"/>
<sequence length="108" mass="12040">MAVPYCARGLGVVLSCERAGESTQGRRRPSLSMRPYKLGMLRGIVKNQQEAANYYVRLCRGRRCSGYRCCIFKILALRGGLLAYNLSMFGLPHRLASDPGSDLVLMRP</sequence>
<accession>A0A9P3GTN2</accession>
<organism evidence="1 2">
    <name type="scientific">Phanerochaete sordida</name>
    <dbReference type="NCBI Taxonomy" id="48140"/>
    <lineage>
        <taxon>Eukaryota</taxon>
        <taxon>Fungi</taxon>
        <taxon>Dikarya</taxon>
        <taxon>Basidiomycota</taxon>
        <taxon>Agaricomycotina</taxon>
        <taxon>Agaricomycetes</taxon>
        <taxon>Polyporales</taxon>
        <taxon>Phanerochaetaceae</taxon>
        <taxon>Phanerochaete</taxon>
    </lineage>
</organism>
<comment type="caution">
    <text evidence="1">The sequence shown here is derived from an EMBL/GenBank/DDBJ whole genome shotgun (WGS) entry which is preliminary data.</text>
</comment>
<dbReference type="Proteomes" id="UP000703269">
    <property type="component" value="Unassembled WGS sequence"/>
</dbReference>
<protein>
    <submittedName>
        <fullName evidence="1">Uncharacterized protein</fullName>
    </submittedName>
</protein>
<dbReference type="EMBL" id="BPQB01000111">
    <property type="protein sequence ID" value="GJE99499.1"/>
    <property type="molecule type" value="Genomic_DNA"/>
</dbReference>
<evidence type="ECO:0000313" key="2">
    <source>
        <dbReference type="Proteomes" id="UP000703269"/>
    </source>
</evidence>
<reference evidence="1 2" key="1">
    <citation type="submission" date="2021-08" db="EMBL/GenBank/DDBJ databases">
        <title>Draft Genome Sequence of Phanerochaete sordida strain YK-624.</title>
        <authorList>
            <person name="Mori T."/>
            <person name="Dohra H."/>
            <person name="Suzuki T."/>
            <person name="Kawagishi H."/>
            <person name="Hirai H."/>
        </authorList>
    </citation>
    <scope>NUCLEOTIDE SEQUENCE [LARGE SCALE GENOMIC DNA]</scope>
    <source>
        <strain evidence="1 2">YK-624</strain>
    </source>
</reference>
<evidence type="ECO:0000313" key="1">
    <source>
        <dbReference type="EMBL" id="GJE99499.1"/>
    </source>
</evidence>
<keyword evidence="2" id="KW-1185">Reference proteome</keyword>
<dbReference type="AlphaFoldDB" id="A0A9P3GTN2"/>
<name>A0A9P3GTN2_9APHY</name>